<organism evidence="13 14">
    <name type="scientific">Pichia kluyveri</name>
    <name type="common">Yeast</name>
    <dbReference type="NCBI Taxonomy" id="36015"/>
    <lineage>
        <taxon>Eukaryota</taxon>
        <taxon>Fungi</taxon>
        <taxon>Dikarya</taxon>
        <taxon>Ascomycota</taxon>
        <taxon>Saccharomycotina</taxon>
        <taxon>Pichiomycetes</taxon>
        <taxon>Pichiales</taxon>
        <taxon>Pichiaceae</taxon>
        <taxon>Pichia</taxon>
    </lineage>
</organism>
<evidence type="ECO:0000259" key="11">
    <source>
        <dbReference type="PROSITE" id="PS51044"/>
    </source>
</evidence>
<evidence type="ECO:0000256" key="3">
    <source>
        <dbReference type="ARBA" id="ARBA00022679"/>
    </source>
</evidence>
<feature type="domain" description="SP-RING-type" evidence="11">
    <location>
        <begin position="301"/>
        <end position="382"/>
    </location>
</feature>
<dbReference type="CDD" id="cd16650">
    <property type="entry name" value="SP-RING_PIAS-like"/>
    <property type="match status" value="1"/>
</dbReference>
<evidence type="ECO:0000256" key="5">
    <source>
        <dbReference type="ARBA" id="ARBA00022771"/>
    </source>
</evidence>
<proteinExistence type="inferred from homology"/>
<feature type="region of interest" description="Disordered" evidence="10">
    <location>
        <begin position="1500"/>
        <end position="1519"/>
    </location>
</feature>
<evidence type="ECO:0000256" key="10">
    <source>
        <dbReference type="SAM" id="MobiDB-lite"/>
    </source>
</evidence>
<feature type="compositionally biased region" description="Polar residues" evidence="10">
    <location>
        <begin position="1500"/>
        <end position="1512"/>
    </location>
</feature>
<dbReference type="GO" id="GO:0016925">
    <property type="term" value="P:protein sumoylation"/>
    <property type="evidence" value="ECO:0007669"/>
    <property type="project" value="TreeGrafter"/>
</dbReference>
<keyword evidence="9" id="KW-0175">Coiled coil</keyword>
<feature type="region of interest" description="Disordered" evidence="10">
    <location>
        <begin position="1173"/>
        <end position="1202"/>
    </location>
</feature>
<sequence>MSLARNNTALDPVSSGYDIAPFFQDVMTRLGNLKSYEVSKLLRNLSLTAASKRKSDLTHSIELFLIDAKNKNNKVNFFTTRKLIELLEQDLELPEFQLLASQVSNSIKNNTTITYPLNDEEIPDREIVFKRSVYYDIIEKIEANGNNPFTIDRLVPVVDEKKIVTHVERFRFSLTEKERKLLKTPNYILAALASPLDRFKDAKHIEFPTPCRILVNNVEVDANYKGIKGKKSSVIPVNLTPYVQKKGTNELMIKYSYAEYKYKFYFFIIRTNKVDLLVDQVVNLPHITADETIQMIKKQNENDDISTSKEILSLLCPCSFVRMKYPVRSVKCNHIQCFDLKYYLLLQEKAPVGTCPICTNKIKIKHLAIDDYFDSIIKNTSEQYDYVEIQNDGSYIPQRELNATINPSKINSNNLIMSSTKPNSNIKVKQEEDVIVNDIGKLILVDYDKSGKPIDVEVPNHFTKDNEVHHVISDNKSTISSQKLVLNTAPSTETHHIAKKPKPSIPVPNDVIEIISDDDEPMTSSTATTNVANTRNETPIIQKPHSQSQHQAQQLQPPHYHQQTLNNVLKNSNKATQSTAQQPIVSNPLNNVQTLPKSPVTVQASTLPTVIPVSSAPPASVVNLSPQNPFSSNSAPSFQNINESLASSVQHALTTQSVAPSSTVTAEAVPLTAPSSHQNDKYFIDKQIHERVKTLNKVTNQLESKMKDYERLKQLIQQSANEYAQIQLKISKAKSSISEKTSSVEQEKSKPTNSNEKFESVSKEMEHITKTFNSLNKMYQSYVHSDMNTRNTLFQKALDLKVNNLGFPDIMLNQYNDSSKSIYEFMAYAFSNCCLILKNVISREKRFCITIDRFMRAELKKLKPQTDIYNDYCLKLYFHDASFKVYSEFSKELDRLRNLPTNSTYLDKRIKLSNALLEVRHHLIDDFQNPSSSMFFKLSLIRLTKSLSGYGLTFNIISETDSQEIKKIRFLEEKLLEFDDRKFSTVLQGNIENVIPTNVSRNNSMNNAINKNQSNVQNVSNANVLNLNNMNNINNAHVQNMNTPQTQNVDPSPSSLFPTINTATNTYSSNASNSSNTSQFHSSPSNANSGSFSANPINKIYEQYQAQDKIYKLEQKKIEDQRIGQEKRESAQQLLRDQMRMEQQKVEQNSLEKILEQKRVAQERIEHQRIEQQRAEQQRIEHQRIEQQRAEQQRIEHQRIEQQRAEQQRIEQQRAEQQRAEQQRIEQQRIEQQRIEKQRAEQQRIEQQRIEQQRIEQQRIEQQRIEQQRIEKQRAEQQRIEQQRIEQQRIEQQRIEQQRIEQQRIEKQRAEQQRIEQQRIEQQRIEKQRAEQQRIEQQQRAEQQRAQQQRIEQQRFEQQQRAEQQRAQQQRIEQQRFEQQQSMIMNSNPQSRVQNIYYNANANNPNEISNSMQNNNTKVYFKPNVQHFEVQNNSNSKRSTPQNLVSPVSAPNLTNNVKSVFDAIIARESPEPISKTGAIVDVFSAPKATVTEKTNQVINASATKSDNDSATKPTELKNTAIPAREKPVILNPVVQNANTVETQPNNNKSTNEKPVENSILEGTQSKANIDNKKPSTIANPIINSVSTVDTTPVISEPAVNENVTNPNETKSTNASTNESNVAIKPSDANDAAKTTTKTPIAPLPIVKPANIQLTSNVSNERTKTPTQPVDNTLVKQSVVQNNSDNGKPNIPITPTILKSTTESLNNNKTSISDINKTVRKTPEVEPTKDVINEKEGSPSVSTTSNDLIRMNNNDKLRISTSDRVQKLIEKAKHDQLERKKERLMMEKNKKNGLLGISLPSSVNSLMKNEIRGNLQTKSPIPLPLPLPLPINDGEEGKEKKRKIEDNKENRGNGNGGDLENEIMNKKRKIVVDDKKGKNDLLTMFKQSAGGVQFKNKINRIGFKPRRDSKNIVSKVDKEVIDLTEE</sequence>
<feature type="region of interest" description="Disordered" evidence="10">
    <location>
        <begin position="1346"/>
        <end position="1379"/>
    </location>
</feature>
<evidence type="ECO:0000256" key="2">
    <source>
        <dbReference type="ARBA" id="ARBA00005383"/>
    </source>
</evidence>
<keyword evidence="13" id="KW-0436">Ligase</keyword>
<name>A0AAV5RDH6_PICKL</name>
<dbReference type="GO" id="GO:0016874">
    <property type="term" value="F:ligase activity"/>
    <property type="evidence" value="ECO:0007669"/>
    <property type="project" value="UniProtKB-KW"/>
</dbReference>
<dbReference type="InterPro" id="IPR013083">
    <property type="entry name" value="Znf_RING/FYVE/PHD"/>
</dbReference>
<feature type="domain" description="PINIT" evidence="12">
    <location>
        <begin position="119"/>
        <end position="272"/>
    </location>
</feature>
<feature type="region of interest" description="Disordered" evidence="10">
    <location>
        <begin position="1599"/>
        <end position="1621"/>
    </location>
</feature>
<evidence type="ECO:0000313" key="13">
    <source>
        <dbReference type="EMBL" id="GMM48664.1"/>
    </source>
</evidence>
<keyword evidence="4" id="KW-0479">Metal-binding</keyword>
<dbReference type="Pfam" id="PF02891">
    <property type="entry name" value="zf-MIZ"/>
    <property type="match status" value="1"/>
</dbReference>
<feature type="compositionally biased region" description="Low complexity" evidence="10">
    <location>
        <begin position="1365"/>
        <end position="1379"/>
    </location>
</feature>
<comment type="similarity">
    <text evidence="2">Belongs to the PIAS family.</text>
</comment>
<evidence type="ECO:0000259" key="12">
    <source>
        <dbReference type="PROSITE" id="PS51466"/>
    </source>
</evidence>
<dbReference type="Gene3D" id="3.30.40.10">
    <property type="entry name" value="Zinc/RING finger domain, C3HC4 (zinc finger)"/>
    <property type="match status" value="1"/>
</dbReference>
<feature type="compositionally biased region" description="Polar residues" evidence="10">
    <location>
        <begin position="1601"/>
        <end position="1620"/>
    </location>
</feature>
<dbReference type="GO" id="GO:0061665">
    <property type="term" value="F:SUMO ligase activity"/>
    <property type="evidence" value="ECO:0007669"/>
    <property type="project" value="TreeGrafter"/>
</dbReference>
<dbReference type="PANTHER" id="PTHR10782:SF4">
    <property type="entry name" value="TONALLI, ISOFORM E"/>
    <property type="match status" value="1"/>
</dbReference>
<evidence type="ECO:0000313" key="14">
    <source>
        <dbReference type="Proteomes" id="UP001378960"/>
    </source>
</evidence>
<dbReference type="InterPro" id="IPR038654">
    <property type="entry name" value="PINIT_sf"/>
</dbReference>
<dbReference type="Proteomes" id="UP001378960">
    <property type="component" value="Unassembled WGS sequence"/>
</dbReference>
<comment type="pathway">
    <text evidence="1">Protein modification; protein sumoylation.</text>
</comment>
<feature type="compositionally biased region" description="Basic and acidic residues" evidence="10">
    <location>
        <begin position="1834"/>
        <end position="1850"/>
    </location>
</feature>
<keyword evidence="6" id="KW-0833">Ubl conjugation pathway</keyword>
<feature type="compositionally biased region" description="Basic and acidic residues" evidence="10">
    <location>
        <begin position="1352"/>
        <end position="1364"/>
    </location>
</feature>
<evidence type="ECO:0000256" key="7">
    <source>
        <dbReference type="ARBA" id="ARBA00022833"/>
    </source>
</evidence>
<feature type="coiled-coil region" evidence="9">
    <location>
        <begin position="1766"/>
        <end position="1793"/>
    </location>
</feature>
<comment type="caution">
    <text evidence="13">The sequence shown here is derived from an EMBL/GenBank/DDBJ whole genome shotgun (WGS) entry which is preliminary data.</text>
</comment>
<dbReference type="Pfam" id="PF14324">
    <property type="entry name" value="PINIT"/>
    <property type="match status" value="1"/>
</dbReference>
<evidence type="ECO:0000256" key="9">
    <source>
        <dbReference type="SAM" id="Coils"/>
    </source>
</evidence>
<dbReference type="GO" id="GO:0008270">
    <property type="term" value="F:zinc ion binding"/>
    <property type="evidence" value="ECO:0007669"/>
    <property type="project" value="UniProtKB-KW"/>
</dbReference>
<evidence type="ECO:0000256" key="8">
    <source>
        <dbReference type="PROSITE-ProRule" id="PRU00452"/>
    </source>
</evidence>
<protein>
    <submittedName>
        <fullName evidence="13">SUMO ligase</fullName>
    </submittedName>
</protein>
<dbReference type="InterPro" id="IPR023321">
    <property type="entry name" value="PINIT"/>
</dbReference>
<dbReference type="EMBL" id="BTGB01000009">
    <property type="protein sequence ID" value="GMM48664.1"/>
    <property type="molecule type" value="Genomic_DNA"/>
</dbReference>
<feature type="compositionally biased region" description="Low complexity" evidence="10">
    <location>
        <begin position="1059"/>
        <end position="1091"/>
    </location>
</feature>
<keyword evidence="5 8" id="KW-0863">Zinc-finger</keyword>
<keyword evidence="14" id="KW-1185">Reference proteome</keyword>
<dbReference type="GO" id="GO:0000785">
    <property type="term" value="C:chromatin"/>
    <property type="evidence" value="ECO:0007669"/>
    <property type="project" value="TreeGrafter"/>
</dbReference>
<feature type="region of interest" description="Disordered" evidence="10">
    <location>
        <begin position="1815"/>
        <end position="1861"/>
    </location>
</feature>
<dbReference type="PROSITE" id="PS51044">
    <property type="entry name" value="ZF_SP_RING"/>
    <property type="match status" value="1"/>
</dbReference>
<feature type="compositionally biased region" description="Polar residues" evidence="10">
    <location>
        <begin position="1043"/>
        <end position="1058"/>
    </location>
</feature>
<dbReference type="PANTHER" id="PTHR10782">
    <property type="entry name" value="ZINC FINGER MIZ DOMAIN-CONTAINING PROTEIN"/>
    <property type="match status" value="1"/>
</dbReference>
<feature type="region of interest" description="Disordered" evidence="10">
    <location>
        <begin position="1041"/>
        <end position="1091"/>
    </location>
</feature>
<dbReference type="PROSITE" id="PS51466">
    <property type="entry name" value="PINIT"/>
    <property type="match status" value="1"/>
</dbReference>
<feature type="compositionally biased region" description="Basic and acidic residues" evidence="10">
    <location>
        <begin position="745"/>
        <end position="760"/>
    </location>
</feature>
<evidence type="ECO:0000256" key="6">
    <source>
        <dbReference type="ARBA" id="ARBA00022786"/>
    </source>
</evidence>
<feature type="coiled-coil region" evidence="9">
    <location>
        <begin position="692"/>
        <end position="729"/>
    </location>
</feature>
<dbReference type="Gene3D" id="2.60.120.780">
    <property type="entry name" value="PINIT domain"/>
    <property type="match status" value="1"/>
</dbReference>
<evidence type="ECO:0000256" key="1">
    <source>
        <dbReference type="ARBA" id="ARBA00004718"/>
    </source>
</evidence>
<reference evidence="13 14" key="1">
    <citation type="journal article" date="2023" name="Elife">
        <title>Identification of key yeast species and microbe-microbe interactions impacting larval growth of Drosophila in the wild.</title>
        <authorList>
            <person name="Mure A."/>
            <person name="Sugiura Y."/>
            <person name="Maeda R."/>
            <person name="Honda K."/>
            <person name="Sakurai N."/>
            <person name="Takahashi Y."/>
            <person name="Watada M."/>
            <person name="Katoh T."/>
            <person name="Gotoh A."/>
            <person name="Gotoh Y."/>
            <person name="Taniguchi I."/>
            <person name="Nakamura K."/>
            <person name="Hayashi T."/>
            <person name="Katayama T."/>
            <person name="Uemura T."/>
            <person name="Hattori Y."/>
        </authorList>
    </citation>
    <scope>NUCLEOTIDE SEQUENCE [LARGE SCALE GENOMIC DNA]</scope>
    <source>
        <strain evidence="13 14">PK-24</strain>
    </source>
</reference>
<keyword evidence="7" id="KW-0862">Zinc</keyword>
<feature type="region of interest" description="Disordered" evidence="10">
    <location>
        <begin position="737"/>
        <end position="760"/>
    </location>
</feature>
<gene>
    <name evidence="13" type="ORF">DAPK24_052620</name>
</gene>
<dbReference type="InterPro" id="IPR004181">
    <property type="entry name" value="Znf_MIZ"/>
</dbReference>
<accession>A0AAV5RDH6</accession>
<evidence type="ECO:0000256" key="4">
    <source>
        <dbReference type="ARBA" id="ARBA00022723"/>
    </source>
</evidence>
<keyword evidence="3" id="KW-0808">Transferase</keyword>